<evidence type="ECO:0000313" key="6">
    <source>
        <dbReference type="EMBL" id="THU85693.1"/>
    </source>
</evidence>
<dbReference type="EMBL" id="ML179534">
    <property type="protein sequence ID" value="THU85693.1"/>
    <property type="molecule type" value="Genomic_DNA"/>
</dbReference>
<sequence length="205" mass="22790">MVKAKNDAPGPNNAANRDIIQRLNFLYQASVYLNSVNTTISSQPTHDRTDASKKKARLDDISRSYIDTMKLVGTRTTVKMDPSVKRTLCRGCNNVLIPGSTVLVRTKKLSSHGRAITYTCTNCKYSRRIPAPLSETDKTLPACPPDSSTMTEPDVSKSNLRKKERRKKRIARPPPLFARTGVHVVYRGNEPITEDLSQGNGIYIA</sequence>
<evidence type="ECO:0000256" key="2">
    <source>
        <dbReference type="ARBA" id="ARBA00022723"/>
    </source>
</evidence>
<dbReference type="AlphaFoldDB" id="A0A4S8LAX1"/>
<reference evidence="6 7" key="1">
    <citation type="journal article" date="2019" name="Nat. Ecol. Evol.">
        <title>Megaphylogeny resolves global patterns of mushroom evolution.</title>
        <authorList>
            <person name="Varga T."/>
            <person name="Krizsan K."/>
            <person name="Foldi C."/>
            <person name="Dima B."/>
            <person name="Sanchez-Garcia M."/>
            <person name="Sanchez-Ramirez S."/>
            <person name="Szollosi G.J."/>
            <person name="Szarkandi J.G."/>
            <person name="Papp V."/>
            <person name="Albert L."/>
            <person name="Andreopoulos W."/>
            <person name="Angelini C."/>
            <person name="Antonin V."/>
            <person name="Barry K.W."/>
            <person name="Bougher N.L."/>
            <person name="Buchanan P."/>
            <person name="Buyck B."/>
            <person name="Bense V."/>
            <person name="Catcheside P."/>
            <person name="Chovatia M."/>
            <person name="Cooper J."/>
            <person name="Damon W."/>
            <person name="Desjardin D."/>
            <person name="Finy P."/>
            <person name="Geml J."/>
            <person name="Haridas S."/>
            <person name="Hughes K."/>
            <person name="Justo A."/>
            <person name="Karasinski D."/>
            <person name="Kautmanova I."/>
            <person name="Kiss B."/>
            <person name="Kocsube S."/>
            <person name="Kotiranta H."/>
            <person name="LaButti K.M."/>
            <person name="Lechner B.E."/>
            <person name="Liimatainen K."/>
            <person name="Lipzen A."/>
            <person name="Lukacs Z."/>
            <person name="Mihaltcheva S."/>
            <person name="Morgado L.N."/>
            <person name="Niskanen T."/>
            <person name="Noordeloos M.E."/>
            <person name="Ohm R.A."/>
            <person name="Ortiz-Santana B."/>
            <person name="Ovrebo C."/>
            <person name="Racz N."/>
            <person name="Riley R."/>
            <person name="Savchenko A."/>
            <person name="Shiryaev A."/>
            <person name="Soop K."/>
            <person name="Spirin V."/>
            <person name="Szebenyi C."/>
            <person name="Tomsovsky M."/>
            <person name="Tulloss R.E."/>
            <person name="Uehling J."/>
            <person name="Grigoriev I.V."/>
            <person name="Vagvolgyi C."/>
            <person name="Papp T."/>
            <person name="Martin F.M."/>
            <person name="Miettinen O."/>
            <person name="Hibbett D.S."/>
            <person name="Nagy L.G."/>
        </authorList>
    </citation>
    <scope>NUCLEOTIDE SEQUENCE [LARGE SCALE GENOMIC DNA]</scope>
    <source>
        <strain evidence="6 7">CBS 962.96</strain>
    </source>
</reference>
<evidence type="ECO:0000256" key="3">
    <source>
        <dbReference type="ARBA" id="ARBA00022833"/>
    </source>
</evidence>
<dbReference type="PANTHER" id="PTHR14742">
    <property type="entry name" value="RIBONUCLEASE P SUBUNIT P21"/>
    <property type="match status" value="1"/>
</dbReference>
<dbReference type="GO" id="GO:0008033">
    <property type="term" value="P:tRNA processing"/>
    <property type="evidence" value="ECO:0007669"/>
    <property type="project" value="UniProtKB-KW"/>
</dbReference>
<evidence type="ECO:0000256" key="4">
    <source>
        <dbReference type="ARBA" id="ARBA00038402"/>
    </source>
</evidence>
<proteinExistence type="inferred from homology"/>
<organism evidence="6 7">
    <name type="scientific">Dendrothele bispora (strain CBS 962.96)</name>
    <dbReference type="NCBI Taxonomy" id="1314807"/>
    <lineage>
        <taxon>Eukaryota</taxon>
        <taxon>Fungi</taxon>
        <taxon>Dikarya</taxon>
        <taxon>Basidiomycota</taxon>
        <taxon>Agaricomycotina</taxon>
        <taxon>Agaricomycetes</taxon>
        <taxon>Agaricomycetidae</taxon>
        <taxon>Agaricales</taxon>
        <taxon>Agaricales incertae sedis</taxon>
        <taxon>Dendrothele</taxon>
    </lineage>
</organism>
<evidence type="ECO:0000256" key="1">
    <source>
        <dbReference type="ARBA" id="ARBA00022694"/>
    </source>
</evidence>
<evidence type="ECO:0000256" key="5">
    <source>
        <dbReference type="SAM" id="MobiDB-lite"/>
    </source>
</evidence>
<keyword evidence="2" id="KW-0479">Metal-binding</keyword>
<dbReference type="InterPro" id="IPR007175">
    <property type="entry name" value="Rpr2/Snm1/Rpp21"/>
</dbReference>
<dbReference type="Gene3D" id="6.20.50.20">
    <property type="match status" value="1"/>
</dbReference>
<dbReference type="GO" id="GO:0046872">
    <property type="term" value="F:metal ion binding"/>
    <property type="evidence" value="ECO:0007669"/>
    <property type="project" value="UniProtKB-KW"/>
</dbReference>
<dbReference type="PANTHER" id="PTHR14742:SF0">
    <property type="entry name" value="RIBONUCLEASE P PROTEIN SUBUNIT P21"/>
    <property type="match status" value="1"/>
</dbReference>
<feature type="compositionally biased region" description="Basic residues" evidence="5">
    <location>
        <begin position="159"/>
        <end position="171"/>
    </location>
</feature>
<keyword evidence="7" id="KW-1185">Reference proteome</keyword>
<feature type="region of interest" description="Disordered" evidence="5">
    <location>
        <begin position="134"/>
        <end position="173"/>
    </location>
</feature>
<evidence type="ECO:0000313" key="7">
    <source>
        <dbReference type="Proteomes" id="UP000297245"/>
    </source>
</evidence>
<gene>
    <name evidence="6" type="ORF">K435DRAFT_685062</name>
</gene>
<comment type="similarity">
    <text evidence="4">Belongs to the eukaryotic/archaeal RNase P protein component 4 family.</text>
</comment>
<dbReference type="Proteomes" id="UP000297245">
    <property type="component" value="Unassembled WGS sequence"/>
</dbReference>
<keyword evidence="3" id="KW-0862">Zinc</keyword>
<accession>A0A4S8LAX1</accession>
<keyword evidence="1" id="KW-0819">tRNA processing</keyword>
<dbReference type="Pfam" id="PF04032">
    <property type="entry name" value="Rpr2"/>
    <property type="match status" value="1"/>
</dbReference>
<dbReference type="OrthoDB" id="128536at2759"/>
<name>A0A4S8LAX1_DENBC</name>
<protein>
    <submittedName>
        <fullName evidence="6">Rpr2-domain-containing protein</fullName>
    </submittedName>
</protein>
<dbReference type="GO" id="GO:0005655">
    <property type="term" value="C:nucleolar ribonuclease P complex"/>
    <property type="evidence" value="ECO:0007669"/>
    <property type="project" value="TreeGrafter"/>
</dbReference>